<proteinExistence type="predicted"/>
<dbReference type="RefSeq" id="WP_006989582.1">
    <property type="nucleotide sequence ID" value="NZ_JH594606.1"/>
</dbReference>
<protein>
    <submittedName>
        <fullName evidence="1">Uncharacterized protein</fullName>
    </submittedName>
</protein>
<accession>H2BYD6</accession>
<keyword evidence="2" id="KW-1185">Reference proteome</keyword>
<dbReference type="EMBL" id="JH594606">
    <property type="protein sequence ID" value="EHQ03275.1"/>
    <property type="molecule type" value="Genomic_DNA"/>
</dbReference>
<dbReference type="AlphaFoldDB" id="H2BYD6"/>
<sequence>MFETTLDTIPKSSLYKMDNVLYEIHDNKGISVNNEHDPWKQEALVNLISTKFIFETEGNYFLTEEGHEVIRCDSLTYYRKKRGSEEFAEKIPERKSFLSKLFMDFGIFCCW</sequence>
<organism evidence="1 2">
    <name type="scientific">Gillisia limnaea (strain DSM 15749 / LMG 21470 / R-8282)</name>
    <dbReference type="NCBI Taxonomy" id="865937"/>
    <lineage>
        <taxon>Bacteria</taxon>
        <taxon>Pseudomonadati</taxon>
        <taxon>Bacteroidota</taxon>
        <taxon>Flavobacteriia</taxon>
        <taxon>Flavobacteriales</taxon>
        <taxon>Flavobacteriaceae</taxon>
        <taxon>Gillisia</taxon>
    </lineage>
</organism>
<evidence type="ECO:0000313" key="1">
    <source>
        <dbReference type="EMBL" id="EHQ03275.1"/>
    </source>
</evidence>
<reference evidence="2" key="1">
    <citation type="journal article" date="2012" name="Stand. Genomic Sci.">
        <title>Genome sequence of the Antarctic rhodopsins-containing flavobacterium Gillisia limnaea type strain (R-8282(T)).</title>
        <authorList>
            <person name="Riedel T."/>
            <person name="Held B."/>
            <person name="Nolan M."/>
            <person name="Lucas S."/>
            <person name="Lapidus A."/>
            <person name="Tice H."/>
            <person name="Del Rio T.G."/>
            <person name="Cheng J.F."/>
            <person name="Han C."/>
            <person name="Tapia R."/>
            <person name="Goodwin L.A."/>
            <person name="Pitluck S."/>
            <person name="Liolios K."/>
            <person name="Mavromatis K."/>
            <person name="Pagani I."/>
            <person name="Ivanova N."/>
            <person name="Mikhailova N."/>
            <person name="Pati A."/>
            <person name="Chen A."/>
            <person name="Palaniappan K."/>
            <person name="Land M."/>
            <person name="Rohde M."/>
            <person name="Tindall B.J."/>
            <person name="Detter J.C."/>
            <person name="Goker M."/>
            <person name="Bristow J."/>
            <person name="Eisen J.A."/>
            <person name="Markowitz V."/>
            <person name="Hugenholtz P."/>
            <person name="Kyrpides N.C."/>
            <person name="Klenk H.P."/>
            <person name="Woyke T."/>
        </authorList>
    </citation>
    <scope>NUCLEOTIDE SEQUENCE [LARGE SCALE GENOMIC DNA]</scope>
    <source>
        <strain evidence="2">DSM 15749 / LMG 21470 / R-8282</strain>
    </source>
</reference>
<dbReference type="eggNOG" id="ENOG50314E2">
    <property type="taxonomic scope" value="Bacteria"/>
</dbReference>
<dbReference type="Proteomes" id="UP000003844">
    <property type="component" value="Unassembled WGS sequence"/>
</dbReference>
<gene>
    <name evidence="1" type="ORF">Gilli_2659</name>
</gene>
<name>H2BYD6_GILLR</name>
<dbReference type="HOGENOM" id="CLU_2154772_0_0_10"/>
<evidence type="ECO:0000313" key="2">
    <source>
        <dbReference type="Proteomes" id="UP000003844"/>
    </source>
</evidence>
<dbReference type="OrthoDB" id="1443179at2"/>